<dbReference type="RefSeq" id="WP_069857022.1">
    <property type="nucleotide sequence ID" value="NZ_BDFE01000004.1"/>
</dbReference>
<feature type="compositionally biased region" description="Gly residues" evidence="6">
    <location>
        <begin position="23"/>
        <end position="35"/>
    </location>
</feature>
<feature type="compositionally biased region" description="Gly residues" evidence="6">
    <location>
        <begin position="42"/>
        <end position="52"/>
    </location>
</feature>
<dbReference type="GO" id="GO:0019843">
    <property type="term" value="F:rRNA binding"/>
    <property type="evidence" value="ECO:0007669"/>
    <property type="project" value="UniProtKB-UniRule"/>
</dbReference>
<feature type="region of interest" description="Disordered" evidence="6">
    <location>
        <begin position="1"/>
        <end position="60"/>
    </location>
</feature>
<dbReference type="PANTHER" id="PTHR12934">
    <property type="entry name" value="50S RIBOSOMAL PROTEIN L15"/>
    <property type="match status" value="1"/>
</dbReference>
<dbReference type="GO" id="GO:0006412">
    <property type="term" value="P:translation"/>
    <property type="evidence" value="ECO:0007669"/>
    <property type="project" value="UniProtKB-UniRule"/>
</dbReference>
<dbReference type="NCBIfam" id="TIGR01071">
    <property type="entry name" value="rplO_bact"/>
    <property type="match status" value="1"/>
</dbReference>
<name>A0A194AEI4_9BACT</name>
<dbReference type="EMBL" id="BDFE01000004">
    <property type="protein sequence ID" value="GAU07526.1"/>
    <property type="molecule type" value="Genomic_DNA"/>
</dbReference>
<comment type="subunit">
    <text evidence="4">Part of the 50S ribosomal subunit.</text>
</comment>
<comment type="function">
    <text evidence="4">Binds to the 23S rRNA.</text>
</comment>
<proteinExistence type="inferred from homology"/>
<evidence type="ECO:0000313" key="9">
    <source>
        <dbReference type="Proteomes" id="UP000095200"/>
    </source>
</evidence>
<dbReference type="Proteomes" id="UP000095200">
    <property type="component" value="Unassembled WGS sequence"/>
</dbReference>
<dbReference type="InterPro" id="IPR036227">
    <property type="entry name" value="Ribosomal_uL15/eL18_sf"/>
</dbReference>
<dbReference type="HAMAP" id="MF_01341">
    <property type="entry name" value="Ribosomal_uL15"/>
    <property type="match status" value="1"/>
</dbReference>
<sequence>MNLHELYPYPEQRAQRKRVGRGSATGQGCTSGKGNKGQNARSGGGVRPGFEGGQMPLQRRLPKRGFKNPFRVKYQTINLYQISRHFPEATELTLDDLYTCSCCNKNAPIKILADGELSGPVTITAHAFSKKAAEKITQAGGKATALEG</sequence>
<accession>A0A194AEI4</accession>
<reference evidence="9" key="1">
    <citation type="submission" date="2016-06" db="EMBL/GenBank/DDBJ databases">
        <title>Draft genome sequence of Desulfoplanes formicivorans strain Pf12B.</title>
        <authorList>
            <person name="Watanabe M."/>
            <person name="Kojima H."/>
            <person name="Fukui M."/>
        </authorList>
    </citation>
    <scope>NUCLEOTIDE SEQUENCE [LARGE SCALE GENOMIC DNA]</scope>
    <source>
        <strain evidence="9">Pf12B</strain>
    </source>
</reference>
<dbReference type="PANTHER" id="PTHR12934:SF11">
    <property type="entry name" value="LARGE RIBOSOMAL SUBUNIT PROTEIN UL15M"/>
    <property type="match status" value="1"/>
</dbReference>
<evidence type="ECO:0000256" key="6">
    <source>
        <dbReference type="SAM" id="MobiDB-lite"/>
    </source>
</evidence>
<dbReference type="PROSITE" id="PS00475">
    <property type="entry name" value="RIBOSOMAL_L15"/>
    <property type="match status" value="1"/>
</dbReference>
<keyword evidence="9" id="KW-1185">Reference proteome</keyword>
<dbReference type="InterPro" id="IPR001196">
    <property type="entry name" value="Ribosomal_uL15_CS"/>
</dbReference>
<dbReference type="STRING" id="1592317.DPF_0211"/>
<comment type="caution">
    <text evidence="8">The sequence shown here is derived from an EMBL/GenBank/DDBJ whole genome shotgun (WGS) entry which is preliminary data.</text>
</comment>
<keyword evidence="4" id="KW-0699">rRNA-binding</keyword>
<dbReference type="InterPro" id="IPR030878">
    <property type="entry name" value="Ribosomal_uL15"/>
</dbReference>
<dbReference type="AlphaFoldDB" id="A0A194AEI4"/>
<evidence type="ECO:0000256" key="1">
    <source>
        <dbReference type="ARBA" id="ARBA00007320"/>
    </source>
</evidence>
<dbReference type="InterPro" id="IPR005749">
    <property type="entry name" value="Ribosomal_uL15_bac-type"/>
</dbReference>
<comment type="similarity">
    <text evidence="1 4 5">Belongs to the universal ribosomal protein uL15 family.</text>
</comment>
<evidence type="ECO:0000256" key="2">
    <source>
        <dbReference type="ARBA" id="ARBA00022980"/>
    </source>
</evidence>
<keyword evidence="2 4" id="KW-0689">Ribosomal protein</keyword>
<feature type="domain" description="Large ribosomal subunit protein uL15/eL18" evidence="7">
    <location>
        <begin position="76"/>
        <end position="144"/>
    </location>
</feature>
<dbReference type="Pfam" id="PF00828">
    <property type="entry name" value="Ribosomal_L27A"/>
    <property type="match status" value="1"/>
</dbReference>
<dbReference type="Gene3D" id="3.100.10.10">
    <property type="match status" value="1"/>
</dbReference>
<evidence type="ECO:0000256" key="5">
    <source>
        <dbReference type="RuleBase" id="RU003888"/>
    </source>
</evidence>
<evidence type="ECO:0000256" key="3">
    <source>
        <dbReference type="ARBA" id="ARBA00023274"/>
    </source>
</evidence>
<dbReference type="GO" id="GO:0022625">
    <property type="term" value="C:cytosolic large ribosomal subunit"/>
    <property type="evidence" value="ECO:0007669"/>
    <property type="project" value="TreeGrafter"/>
</dbReference>
<evidence type="ECO:0000256" key="4">
    <source>
        <dbReference type="HAMAP-Rule" id="MF_01341"/>
    </source>
</evidence>
<evidence type="ECO:0000313" key="8">
    <source>
        <dbReference type="EMBL" id="GAU07526.1"/>
    </source>
</evidence>
<keyword evidence="4" id="KW-0694">RNA-binding</keyword>
<dbReference type="SUPFAM" id="SSF52080">
    <property type="entry name" value="Ribosomal proteins L15p and L18e"/>
    <property type="match status" value="1"/>
</dbReference>
<keyword evidence="3 4" id="KW-0687">Ribonucleoprotein</keyword>
<dbReference type="OrthoDB" id="9810293at2"/>
<dbReference type="GO" id="GO:0003735">
    <property type="term" value="F:structural constituent of ribosome"/>
    <property type="evidence" value="ECO:0007669"/>
    <property type="project" value="InterPro"/>
</dbReference>
<evidence type="ECO:0000259" key="7">
    <source>
        <dbReference type="Pfam" id="PF00828"/>
    </source>
</evidence>
<protein>
    <recommendedName>
        <fullName evidence="4">Large ribosomal subunit protein uL15</fullName>
    </recommendedName>
</protein>
<organism evidence="8 9">
    <name type="scientific">Desulfoplanes formicivorans</name>
    <dbReference type="NCBI Taxonomy" id="1592317"/>
    <lineage>
        <taxon>Bacteria</taxon>
        <taxon>Pseudomonadati</taxon>
        <taxon>Thermodesulfobacteriota</taxon>
        <taxon>Desulfovibrionia</taxon>
        <taxon>Desulfovibrionales</taxon>
        <taxon>Desulfoplanaceae</taxon>
        <taxon>Desulfoplanes</taxon>
    </lineage>
</organism>
<gene>
    <name evidence="4" type="primary">rplO</name>
    <name evidence="8" type="ORF">DPF_0211</name>
</gene>
<dbReference type="InterPro" id="IPR021131">
    <property type="entry name" value="Ribosomal_uL15/eL18"/>
</dbReference>